<dbReference type="InterPro" id="IPR012334">
    <property type="entry name" value="Pectin_lyas_fold"/>
</dbReference>
<dbReference type="FunFam" id="2.60.40.10:FF:000270">
    <property type="entry name" value="Cell surface protein"/>
    <property type="match status" value="6"/>
</dbReference>
<dbReference type="CDD" id="cd00146">
    <property type="entry name" value="PKD"/>
    <property type="match status" value="6"/>
</dbReference>
<dbReference type="PROSITE" id="PS50093">
    <property type="entry name" value="PKD"/>
    <property type="match status" value="6"/>
</dbReference>
<proteinExistence type="predicted"/>
<name>A0A0E3QHS6_METBA</name>
<feature type="domain" description="PKD" evidence="1">
    <location>
        <begin position="849"/>
        <end position="932"/>
    </location>
</feature>
<reference evidence="2 3" key="1">
    <citation type="submission" date="2014-07" db="EMBL/GenBank/DDBJ databases">
        <title>Methanogenic archaea and the global carbon cycle.</title>
        <authorList>
            <person name="Henriksen J.R."/>
            <person name="Luke J."/>
            <person name="Reinhart S."/>
            <person name="Benedict M.N."/>
            <person name="Youngblut N.D."/>
            <person name="Metcalf M.E."/>
            <person name="Whitaker R.J."/>
            <person name="Metcalf W.W."/>
        </authorList>
    </citation>
    <scope>NUCLEOTIDE SEQUENCE [LARGE SCALE GENOMIC DNA]</scope>
    <source>
        <strain evidence="2 3">Wiesmoor</strain>
    </source>
</reference>
<dbReference type="KEGG" id="mbw:MSBRW_0999"/>
<feature type="domain" description="PKD" evidence="1">
    <location>
        <begin position="617"/>
        <end position="660"/>
    </location>
</feature>
<dbReference type="HOGENOM" id="CLU_297828_0_0_2"/>
<dbReference type="AlphaFoldDB" id="A0A0E3QHS6"/>
<dbReference type="SMART" id="SM00710">
    <property type="entry name" value="PbH1"/>
    <property type="match status" value="5"/>
</dbReference>
<dbReference type="SUPFAM" id="SSF49299">
    <property type="entry name" value="PKD domain"/>
    <property type="match status" value="6"/>
</dbReference>
<organism evidence="2 3">
    <name type="scientific">Methanosarcina barkeri str. Wiesmoor</name>
    <dbReference type="NCBI Taxonomy" id="1434109"/>
    <lineage>
        <taxon>Archaea</taxon>
        <taxon>Methanobacteriati</taxon>
        <taxon>Methanobacteriota</taxon>
        <taxon>Stenosarchaea group</taxon>
        <taxon>Methanomicrobia</taxon>
        <taxon>Methanosarcinales</taxon>
        <taxon>Methanosarcinaceae</taxon>
        <taxon>Methanosarcina</taxon>
    </lineage>
</organism>
<dbReference type="InterPro" id="IPR000601">
    <property type="entry name" value="PKD_dom"/>
</dbReference>
<evidence type="ECO:0000313" key="3">
    <source>
        <dbReference type="Proteomes" id="UP000033038"/>
    </source>
</evidence>
<dbReference type="Proteomes" id="UP000033038">
    <property type="component" value="Chromosome"/>
</dbReference>
<dbReference type="PANTHER" id="PTHR36842:SF1">
    <property type="entry name" value="PROTEIN TOLB"/>
    <property type="match status" value="1"/>
</dbReference>
<dbReference type="InterPro" id="IPR013783">
    <property type="entry name" value="Ig-like_fold"/>
</dbReference>
<protein>
    <submittedName>
        <fullName evidence="2">Chitin binding protein</fullName>
    </submittedName>
</protein>
<dbReference type="InterPro" id="IPR022409">
    <property type="entry name" value="PKD/Chitinase_dom"/>
</dbReference>
<feature type="domain" description="PKD" evidence="1">
    <location>
        <begin position="931"/>
        <end position="1010"/>
    </location>
</feature>
<feature type="domain" description="PKD" evidence="1">
    <location>
        <begin position="679"/>
        <end position="764"/>
    </location>
</feature>
<dbReference type="InterPro" id="IPR011050">
    <property type="entry name" value="Pectin_lyase_fold/virulence"/>
</dbReference>
<sequence>MNLLFQKKSVFLKNTCLNRYQRGRQGSNGVDVMKKITLLAFLSIFLIIGLASPALAADITGERTLNTTSVKAGESFRVTLNVTVSGGTLYSLGIDENLPDGWTVTPVQNDGMTYEAANTQWGLIDEMNPGKKTVIYNVFVPATAETETYSITGEVSGKEWADGEETERQNNITGDTDVTIGIPDIHIYPGDDFKSILLNAQEGSTVYLHAGNYTGNGGYTISNSLHIIGDGANLVNLTNIGWGGSPGTTIEGIHFINKGPQFTSNSNYDKIRNCIFENSSVQIQDDSLLENCTFIGNSYLRIWTGSGGGTIRNNLFEVSGNVRPLYLKRTMSNVSVSNNKFVNNHINNEVIYLLQAQNTSITDNIFDGISAAGSVIAPRNSVNIVIQNNTFENCNVDKGAIEFQGDSQKVTTYLNNFINCSSLTSGSGTDVSWSSPSELSYTYAGKENIGVLGNYYDQYNGTDADGNGVGDTSYTVGSDTDYAPLIATIENYGNITVAAPQLPVADFTSNVTSGSAPLSVNFTDLSTNSPTSWTWDFDNDGVVDNTDQNPTYTFTAAGNYTVNLTVTNSVGSNSTVKTDYITVSKSSTPTEPAPVADFTADVTSGTYPLSVQFTDLSENATEWLWDFGDGTNSTEQNPVHTFSEAGNYTVNLTVSNAEGNDSEVKTEYIIVSEPLTGAPVADFTATPTSGNAPLTVNFTDASIGNISSYSWDFNNDGTVDSTEQNPIYTYDAVGTYTVNLTVSNADGNDSEVKTEYIKVSSQSSAKPVAAFSASPTSGKAPLKVKFTDTSTGSPTSWFWNFGDGAKSFQQNPVHKYSKAGIYTVNLTVKNAKGKNTVTKTEYIKVITKPAANFNSSVTSGKTPLKVKFTDTSTGIPAKWRWDFGDGAKSFLQNPVHKYSKAGTYTVNLTVKNAKGKNTETKTEYIKVITKPAANFTSSVTSGKTPLKVTFTDTSTGIPAKWRWDFGDGAKSFHQNPVHEYSKAGTYTVNLTVKNAKGKNTVTKTQYIKVV</sequence>
<dbReference type="Gene3D" id="2.60.40.10">
    <property type="entry name" value="Immunoglobulins"/>
    <property type="match status" value="6"/>
</dbReference>
<dbReference type="PATRIC" id="fig|1434109.4.peg.1233"/>
<evidence type="ECO:0000313" key="2">
    <source>
        <dbReference type="EMBL" id="AKB50252.1"/>
    </source>
</evidence>
<dbReference type="Gene3D" id="2.160.20.10">
    <property type="entry name" value="Single-stranded right-handed beta-helix, Pectin lyase-like"/>
    <property type="match status" value="1"/>
</dbReference>
<feature type="domain" description="PKD" evidence="1">
    <location>
        <begin position="767"/>
        <end position="850"/>
    </location>
</feature>
<gene>
    <name evidence="2" type="ORF">MSBRW_0999</name>
</gene>
<dbReference type="InterPro" id="IPR035986">
    <property type="entry name" value="PKD_dom_sf"/>
</dbReference>
<feature type="domain" description="PKD" evidence="1">
    <location>
        <begin position="503"/>
        <end position="588"/>
    </location>
</feature>
<dbReference type="InterPro" id="IPR006626">
    <property type="entry name" value="PbH1"/>
</dbReference>
<dbReference type="PANTHER" id="PTHR36842">
    <property type="entry name" value="PROTEIN TOLB HOMOLOG"/>
    <property type="match status" value="1"/>
</dbReference>
<dbReference type="EMBL" id="CP009526">
    <property type="protein sequence ID" value="AKB50252.1"/>
    <property type="molecule type" value="Genomic_DNA"/>
</dbReference>
<dbReference type="Pfam" id="PF18911">
    <property type="entry name" value="PKD_4"/>
    <property type="match status" value="6"/>
</dbReference>
<evidence type="ECO:0000259" key="1">
    <source>
        <dbReference type="PROSITE" id="PS50093"/>
    </source>
</evidence>
<accession>A0A0E3QHS6</accession>
<dbReference type="SUPFAM" id="SSF51126">
    <property type="entry name" value="Pectin lyase-like"/>
    <property type="match status" value="1"/>
</dbReference>
<dbReference type="SMART" id="SM00089">
    <property type="entry name" value="PKD"/>
    <property type="match status" value="6"/>
</dbReference>